<evidence type="ECO:0008006" key="2">
    <source>
        <dbReference type="Google" id="ProtNLM"/>
    </source>
</evidence>
<dbReference type="EMBL" id="CADCUQ010000932">
    <property type="protein sequence ID" value="CAA9439244.1"/>
    <property type="molecule type" value="Genomic_DNA"/>
</dbReference>
<dbReference type="InterPro" id="IPR032568">
    <property type="entry name" value="DUF4926"/>
</dbReference>
<sequence length="72" mass="7723">MARPVIRELDVVALVADLPAERLCRGNVGTVVHCYSPDAFEVEFVDAAGHTYGLTTLAADQLLVLHYEPAAA</sequence>
<dbReference type="AlphaFoldDB" id="A0A6J4QAP1"/>
<accession>A0A6J4QAP1</accession>
<name>A0A6J4QAP1_9BACT</name>
<gene>
    <name evidence="1" type="ORF">AVDCRST_MAG64-4022</name>
</gene>
<proteinExistence type="predicted"/>
<organism evidence="1">
    <name type="scientific">uncultured Phycisphaerae bacterium</name>
    <dbReference type="NCBI Taxonomy" id="904963"/>
    <lineage>
        <taxon>Bacteria</taxon>
        <taxon>Pseudomonadati</taxon>
        <taxon>Planctomycetota</taxon>
        <taxon>Phycisphaerae</taxon>
        <taxon>environmental samples</taxon>
    </lineage>
</organism>
<dbReference type="Pfam" id="PF16277">
    <property type="entry name" value="DUF4926"/>
    <property type="match status" value="1"/>
</dbReference>
<evidence type="ECO:0000313" key="1">
    <source>
        <dbReference type="EMBL" id="CAA9439244.1"/>
    </source>
</evidence>
<reference evidence="1" key="1">
    <citation type="submission" date="2020-02" db="EMBL/GenBank/DDBJ databases">
        <authorList>
            <person name="Meier V. D."/>
        </authorList>
    </citation>
    <scope>NUCLEOTIDE SEQUENCE</scope>
    <source>
        <strain evidence="1">AVDCRST_MAG64</strain>
    </source>
</reference>
<protein>
    <recommendedName>
        <fullName evidence="2">DUF4926 domain-containing protein</fullName>
    </recommendedName>
</protein>